<evidence type="ECO:0000313" key="1">
    <source>
        <dbReference type="EMBL" id="MBM3115007.1"/>
    </source>
</evidence>
<name>A0ABS2BHC1_9NEIS</name>
<dbReference type="RefSeq" id="WP_203536660.1">
    <property type="nucleotide sequence ID" value="NZ_JAESND010000001.1"/>
</dbReference>
<proteinExistence type="inferred from homology"/>
<dbReference type="CDD" id="cd00736">
    <property type="entry name" value="lambda_lys-like"/>
    <property type="match status" value="1"/>
</dbReference>
<dbReference type="EMBL" id="JAESND010000001">
    <property type="protein sequence ID" value="MBM3115007.1"/>
    <property type="molecule type" value="Genomic_DNA"/>
</dbReference>
<evidence type="ECO:0000313" key="2">
    <source>
        <dbReference type="Proteomes" id="UP000809431"/>
    </source>
</evidence>
<accession>A0ABS2BHC1</accession>
<dbReference type="Proteomes" id="UP000809431">
    <property type="component" value="Unassembled WGS sequence"/>
</dbReference>
<dbReference type="Gene3D" id="1.10.530.10">
    <property type="match status" value="1"/>
</dbReference>
<dbReference type="SUPFAM" id="SSF53955">
    <property type="entry name" value="Lysozyme-like"/>
    <property type="match status" value="1"/>
</dbReference>
<dbReference type="InterPro" id="IPR034691">
    <property type="entry name" value="Endolysin_lambda_type"/>
</dbReference>
<keyword evidence="2" id="KW-1185">Reference proteome</keyword>
<protein>
    <submittedName>
        <fullName evidence="1">Glycoside hydrolase family 104 protein</fullName>
    </submittedName>
</protein>
<organism evidence="1 2">
    <name type="scientific">Jeongeupia naejangsanensis</name>
    <dbReference type="NCBI Taxonomy" id="613195"/>
    <lineage>
        <taxon>Bacteria</taxon>
        <taxon>Pseudomonadati</taxon>
        <taxon>Pseudomonadota</taxon>
        <taxon>Betaproteobacteria</taxon>
        <taxon>Neisseriales</taxon>
        <taxon>Chitinibacteraceae</taxon>
        <taxon>Jeongeupia</taxon>
    </lineage>
</organism>
<dbReference type="HAMAP" id="MF_04109">
    <property type="entry name" value="ENDOLYSIN_LAMBDA"/>
    <property type="match status" value="1"/>
</dbReference>
<gene>
    <name evidence="1" type="ORF">JMJ54_04120</name>
</gene>
<dbReference type="GO" id="GO:0016787">
    <property type="term" value="F:hydrolase activity"/>
    <property type="evidence" value="ECO:0007669"/>
    <property type="project" value="UniProtKB-KW"/>
</dbReference>
<reference evidence="1 2" key="1">
    <citation type="submission" date="2021-01" db="EMBL/GenBank/DDBJ databases">
        <title>Draft Genome Sequence and Polyhydroxyalkanoate Biosynthetic Potential of Jeongeupia naejangsanensis Type Strain DSM 24253.</title>
        <authorList>
            <person name="Turrini P."/>
            <person name="Artuso I."/>
            <person name="Lugli G.A."/>
            <person name="Frangipani E."/>
            <person name="Ventura M."/>
            <person name="Visca P."/>
        </authorList>
    </citation>
    <scope>NUCLEOTIDE SEQUENCE [LARGE SCALE GENOMIC DNA]</scope>
    <source>
        <strain evidence="1 2">DSM 24253</strain>
    </source>
</reference>
<keyword evidence="1" id="KW-0378">Hydrolase</keyword>
<dbReference type="InterPro" id="IPR023346">
    <property type="entry name" value="Lysozyme-like_dom_sf"/>
</dbReference>
<comment type="caution">
    <text evidence="1">The sequence shown here is derived from an EMBL/GenBank/DDBJ whole genome shotgun (WGS) entry which is preliminary data.</text>
</comment>
<sequence>MPRISITEAGGANVLAFLDMLAASEGTAGIGDDGYDVIVGSTPPSPRLFASYADHPRMLVDLPRLGIKSSAAGRYQILARYYDAYSQQLGLSNFGPINQDRIALQLIRECKALDDLRRGYIATAIRKCRSRWASLPGAGYGQHEHALETLLAAYRAAGGVSA</sequence>